<dbReference type="InterPro" id="IPR029058">
    <property type="entry name" value="AB_hydrolase_fold"/>
</dbReference>
<organism evidence="1 2">
    <name type="scientific">Kribbella qitaiheensis</name>
    <dbReference type="NCBI Taxonomy" id="1544730"/>
    <lineage>
        <taxon>Bacteria</taxon>
        <taxon>Bacillati</taxon>
        <taxon>Actinomycetota</taxon>
        <taxon>Actinomycetes</taxon>
        <taxon>Propionibacteriales</taxon>
        <taxon>Kribbellaceae</taxon>
        <taxon>Kribbella</taxon>
    </lineage>
</organism>
<dbReference type="RefSeq" id="WP_185441853.1">
    <property type="nucleotide sequence ID" value="NZ_CP043661.1"/>
</dbReference>
<proteinExistence type="predicted"/>
<dbReference type="KEGG" id="kqi:F1D05_20870"/>
<keyword evidence="2" id="KW-1185">Reference proteome</keyword>
<dbReference type="SUPFAM" id="SSF53474">
    <property type="entry name" value="alpha/beta-Hydrolases"/>
    <property type="match status" value="1"/>
</dbReference>
<dbReference type="EMBL" id="CP043661">
    <property type="protein sequence ID" value="QNE19914.1"/>
    <property type="molecule type" value="Genomic_DNA"/>
</dbReference>
<reference evidence="1 2" key="2">
    <citation type="journal article" date="2020" name="Microbiol. Resour. Announc.">
        <title>Antarctic desert soil bacteria exhibit high novel natural product potential, evaluated through long-read genome sequencing and comparative genomics.</title>
        <authorList>
            <person name="Benaud N."/>
            <person name="Edwards R.J."/>
            <person name="Amos T.G."/>
            <person name="D'Agostino P.M."/>
            <person name="Gutierrez-Chavez C."/>
            <person name="Montgomery K."/>
            <person name="Nicetic I."/>
            <person name="Ferrari B.C."/>
        </authorList>
    </citation>
    <scope>NUCLEOTIDE SEQUENCE [LARGE SCALE GENOMIC DNA]</scope>
    <source>
        <strain evidence="1 2">SPB151</strain>
    </source>
</reference>
<accession>A0A7G6X0Z9</accession>
<sequence>MTSPESRYDDLTDRASALYDEGKLEAALEVLAEPRPGLEPWFAELAHFEACLHGALGDTAAGGRAALDWALTEAPTAASGVVVLAPALRELPAEAQGPLTPATVLIGTGDDLREVVDEAADKLTAFGLAVQQLPGLVHEYPQDFAQRLAELLPSCG</sequence>
<evidence type="ECO:0000313" key="2">
    <source>
        <dbReference type="Proteomes" id="UP000515563"/>
    </source>
</evidence>
<evidence type="ECO:0008006" key="3">
    <source>
        <dbReference type="Google" id="ProtNLM"/>
    </source>
</evidence>
<name>A0A7G6X0Z9_9ACTN</name>
<evidence type="ECO:0000313" key="1">
    <source>
        <dbReference type="EMBL" id="QNE19914.1"/>
    </source>
</evidence>
<dbReference type="AlphaFoldDB" id="A0A7G6X0Z9"/>
<dbReference type="Proteomes" id="UP000515563">
    <property type="component" value="Chromosome"/>
</dbReference>
<gene>
    <name evidence="1" type="ORF">F1D05_20870</name>
</gene>
<protein>
    <recommendedName>
        <fullName evidence="3">Alpha/beta hydrolase</fullName>
    </recommendedName>
</protein>
<reference evidence="2" key="1">
    <citation type="submission" date="2019-09" db="EMBL/GenBank/DDBJ databases">
        <title>Antimicrobial potential of Antarctic Bacteria.</title>
        <authorList>
            <person name="Benaud N."/>
            <person name="Edwards R.J."/>
            <person name="Ferrari B.C."/>
        </authorList>
    </citation>
    <scope>NUCLEOTIDE SEQUENCE [LARGE SCALE GENOMIC DNA]</scope>
    <source>
        <strain evidence="2">SPB151</strain>
    </source>
</reference>